<name>A0A5M8Q2K1_9LECA</name>
<feature type="region of interest" description="Disordered" evidence="1">
    <location>
        <begin position="310"/>
        <end position="337"/>
    </location>
</feature>
<feature type="transmembrane region" description="Helical" evidence="2">
    <location>
        <begin position="258"/>
        <end position="276"/>
    </location>
</feature>
<dbReference type="Pfam" id="PF20684">
    <property type="entry name" value="Fung_rhodopsin"/>
    <property type="match status" value="1"/>
</dbReference>
<dbReference type="OrthoDB" id="3918601at2759"/>
<feature type="transmembrane region" description="Helical" evidence="2">
    <location>
        <begin position="217"/>
        <end position="238"/>
    </location>
</feature>
<feature type="transmembrane region" description="Helical" evidence="2">
    <location>
        <begin position="182"/>
        <end position="205"/>
    </location>
</feature>
<organism evidence="4 5">
    <name type="scientific">Lasallia pustulata</name>
    <dbReference type="NCBI Taxonomy" id="136370"/>
    <lineage>
        <taxon>Eukaryota</taxon>
        <taxon>Fungi</taxon>
        <taxon>Dikarya</taxon>
        <taxon>Ascomycota</taxon>
        <taxon>Pezizomycotina</taxon>
        <taxon>Lecanoromycetes</taxon>
        <taxon>OSLEUM clade</taxon>
        <taxon>Umbilicariomycetidae</taxon>
        <taxon>Umbilicariales</taxon>
        <taxon>Umbilicariaceae</taxon>
        <taxon>Lasallia</taxon>
    </lineage>
</organism>
<dbReference type="Proteomes" id="UP000324767">
    <property type="component" value="Unassembled WGS sequence"/>
</dbReference>
<keyword evidence="2" id="KW-0472">Membrane</keyword>
<dbReference type="InterPro" id="IPR049326">
    <property type="entry name" value="Rhodopsin_dom_fungi"/>
</dbReference>
<evidence type="ECO:0000256" key="1">
    <source>
        <dbReference type="SAM" id="MobiDB-lite"/>
    </source>
</evidence>
<protein>
    <recommendedName>
        <fullName evidence="3">Rhodopsin domain-containing protein</fullName>
    </recommendedName>
</protein>
<reference evidence="4 5" key="1">
    <citation type="submission" date="2019-09" db="EMBL/GenBank/DDBJ databases">
        <title>The hologenome of the rock-dwelling lichen Lasallia pustulata.</title>
        <authorList>
            <person name="Greshake Tzovaras B."/>
            <person name="Segers F."/>
            <person name="Bicker A."/>
            <person name="Dal Grande F."/>
            <person name="Otte J."/>
            <person name="Hankeln T."/>
            <person name="Schmitt I."/>
            <person name="Ebersberger I."/>
        </authorList>
    </citation>
    <scope>NUCLEOTIDE SEQUENCE [LARGE SCALE GENOMIC DNA]</scope>
    <source>
        <strain evidence="4">A1-1</strain>
    </source>
</reference>
<evidence type="ECO:0000313" key="4">
    <source>
        <dbReference type="EMBL" id="KAA6415435.1"/>
    </source>
</evidence>
<evidence type="ECO:0000256" key="2">
    <source>
        <dbReference type="SAM" id="Phobius"/>
    </source>
</evidence>
<sequence length="337" mass="37160">MASADLPPELSFSGNGGSYPPHGTISPNNHGAYVVVTTWIMMCLTVLSVLTRLSMRRNLGKDNIAIFIASVLLIVQSVTIHIAVNCGLGRHMASLSEKNFKDYSKAMYTSQIIQILVLCLAKISLVLVFRLLTPSKRMQSTFQAFIIFITLWGVAAIVALALQCQQQHSLNWSSSTCFNQSGLYYANAGISLATDIIIITFPAVIIRKAQITSEQRWAIIAMFSIRVLVCIATIIEIVTFQDYLQSSDRTWHGVDLNIWAQVSMNLSIITACIPLMKPFFKKLQFSLLDSSIPIQNDPYQLRLLSRDECSQSFPQKPPGKAGLGNPLSTVSSARGPL</sequence>
<feature type="transmembrane region" description="Helical" evidence="2">
    <location>
        <begin position="112"/>
        <end position="132"/>
    </location>
</feature>
<evidence type="ECO:0000259" key="3">
    <source>
        <dbReference type="Pfam" id="PF20684"/>
    </source>
</evidence>
<keyword evidence="2" id="KW-0812">Transmembrane</keyword>
<feature type="transmembrane region" description="Helical" evidence="2">
    <location>
        <begin position="31"/>
        <end position="51"/>
    </location>
</feature>
<dbReference type="PANTHER" id="PTHR38794:SF3">
    <property type="entry name" value="INTEGRAL MEMBRANE PROTEIN"/>
    <property type="match status" value="1"/>
</dbReference>
<evidence type="ECO:0000313" key="5">
    <source>
        <dbReference type="Proteomes" id="UP000324767"/>
    </source>
</evidence>
<dbReference type="EMBL" id="VXIT01000001">
    <property type="protein sequence ID" value="KAA6415435.1"/>
    <property type="molecule type" value="Genomic_DNA"/>
</dbReference>
<comment type="caution">
    <text evidence="4">The sequence shown here is derived from an EMBL/GenBank/DDBJ whole genome shotgun (WGS) entry which is preliminary data.</text>
</comment>
<feature type="transmembrane region" description="Helical" evidence="2">
    <location>
        <begin position="144"/>
        <end position="162"/>
    </location>
</feature>
<dbReference type="AlphaFoldDB" id="A0A5M8Q2K1"/>
<feature type="compositionally biased region" description="Polar residues" evidence="1">
    <location>
        <begin position="326"/>
        <end position="337"/>
    </location>
</feature>
<feature type="transmembrane region" description="Helical" evidence="2">
    <location>
        <begin position="63"/>
        <end position="84"/>
    </location>
</feature>
<dbReference type="PANTHER" id="PTHR38794">
    <property type="entry name" value="INTEGRAL MEMBRANE PROTEIN"/>
    <property type="match status" value="1"/>
</dbReference>
<feature type="domain" description="Rhodopsin" evidence="3">
    <location>
        <begin position="49"/>
        <end position="282"/>
    </location>
</feature>
<accession>A0A5M8Q2K1</accession>
<keyword evidence="2" id="KW-1133">Transmembrane helix</keyword>
<proteinExistence type="predicted"/>
<gene>
    <name evidence="4" type="ORF">FRX48_00150</name>
</gene>